<dbReference type="PROSITE" id="PS50011">
    <property type="entry name" value="PROTEIN_KINASE_DOM"/>
    <property type="match status" value="1"/>
</dbReference>
<dbReference type="GO" id="GO:0032968">
    <property type="term" value="P:positive regulation of transcription elongation by RNA polymerase II"/>
    <property type="evidence" value="ECO:0007669"/>
    <property type="project" value="TreeGrafter"/>
</dbReference>
<evidence type="ECO:0000256" key="3">
    <source>
        <dbReference type="ARBA" id="ARBA00022679"/>
    </source>
</evidence>
<keyword evidence="3" id="KW-0808">Transferase</keyword>
<dbReference type="PROSITE" id="PS00107">
    <property type="entry name" value="PROTEIN_KINASE_ATP"/>
    <property type="match status" value="1"/>
</dbReference>
<keyword evidence="4" id="KW-0547">Nucleotide-binding</keyword>
<dbReference type="InterPro" id="IPR000719">
    <property type="entry name" value="Prot_kinase_dom"/>
</dbReference>
<dbReference type="AlphaFoldDB" id="D6PJ99"/>
<dbReference type="SUPFAM" id="SSF56112">
    <property type="entry name" value="Protein kinase-like (PK-like)"/>
    <property type="match status" value="1"/>
</dbReference>
<evidence type="ECO:0000256" key="4">
    <source>
        <dbReference type="ARBA" id="ARBA00022741"/>
    </source>
</evidence>
<evidence type="ECO:0000256" key="5">
    <source>
        <dbReference type="ARBA" id="ARBA00022777"/>
    </source>
</evidence>
<dbReference type="GO" id="GO:0000307">
    <property type="term" value="C:cyclin-dependent protein kinase holoenzyme complex"/>
    <property type="evidence" value="ECO:0007669"/>
    <property type="project" value="TreeGrafter"/>
</dbReference>
<evidence type="ECO:0000256" key="6">
    <source>
        <dbReference type="ARBA" id="ARBA00022840"/>
    </source>
</evidence>
<feature type="domain" description="Protein kinase" evidence="7">
    <location>
        <begin position="1"/>
        <end position="259"/>
    </location>
</feature>
<name>D6PJ99_9ZZZZ</name>
<dbReference type="PANTHER" id="PTHR24056">
    <property type="entry name" value="CELL DIVISION PROTEIN KINASE"/>
    <property type="match status" value="1"/>
</dbReference>
<accession>D6PJ99</accession>
<dbReference type="InterPro" id="IPR017441">
    <property type="entry name" value="Protein_kinase_ATP_BS"/>
</dbReference>
<proteinExistence type="inferred from homology"/>
<evidence type="ECO:0000313" key="8">
    <source>
        <dbReference type="EMBL" id="ADD95800.1"/>
    </source>
</evidence>
<protein>
    <recommendedName>
        <fullName evidence="7">Protein kinase domain-containing protein</fullName>
    </recommendedName>
</protein>
<evidence type="ECO:0000256" key="1">
    <source>
        <dbReference type="ARBA" id="ARBA00006485"/>
    </source>
</evidence>
<dbReference type="PANTHER" id="PTHR24056:SF546">
    <property type="entry name" value="CYCLIN-DEPENDENT KINASE 12"/>
    <property type="match status" value="1"/>
</dbReference>
<keyword evidence="6" id="KW-0067">ATP-binding</keyword>
<dbReference type="PROSITE" id="PS00108">
    <property type="entry name" value="PROTEIN_KINASE_ST"/>
    <property type="match status" value="1"/>
</dbReference>
<dbReference type="InterPro" id="IPR008271">
    <property type="entry name" value="Ser/Thr_kinase_AS"/>
</dbReference>
<dbReference type="GO" id="GO:0005524">
    <property type="term" value="F:ATP binding"/>
    <property type="evidence" value="ECO:0007669"/>
    <property type="project" value="UniProtKB-KW"/>
</dbReference>
<comment type="similarity">
    <text evidence="1">Belongs to the protein kinase superfamily. CMGC Ser/Thr protein kinase family. CDC2/CDKX subfamily.</text>
</comment>
<dbReference type="InterPro" id="IPR050108">
    <property type="entry name" value="CDK"/>
</dbReference>
<evidence type="ECO:0000259" key="7">
    <source>
        <dbReference type="PROSITE" id="PS50011"/>
    </source>
</evidence>
<sequence>MVEKIGEGTYGQVYKGVNRGTGEVVAMKKMRVHTDKEGGLHITAIREIKILKRLQHDYMVRLHEVVTSKGSWHNFDPDDPDEDDENEQGDLFLVLEYVDHDLAGLIDERYEFTPTEIKHIMKQLFEVLKYIHGENFIHRDLKCSNLLLSHDMKLKLADFGLARCIEAPYTTNQAKELDKLTNTVITLWYRPPELLLGQKKYGRAVDIWSAGCILAELIIRHPLFQGKTEVRRFNRIKTNSAITFKAISTTHESPHPPAS</sequence>
<dbReference type="InterPro" id="IPR011009">
    <property type="entry name" value="Kinase-like_dom_sf"/>
</dbReference>
<dbReference type="SMART" id="SM00220">
    <property type="entry name" value="S_TKc"/>
    <property type="match status" value="1"/>
</dbReference>
<dbReference type="GO" id="GO:0008353">
    <property type="term" value="F:RNA polymerase II CTD heptapeptide repeat kinase activity"/>
    <property type="evidence" value="ECO:0007669"/>
    <property type="project" value="TreeGrafter"/>
</dbReference>
<dbReference type="EMBL" id="GU943098">
    <property type="protein sequence ID" value="ADD95800.1"/>
    <property type="molecule type" value="Genomic_DNA"/>
</dbReference>
<dbReference type="FunFam" id="1.10.510.10:FF:000624">
    <property type="entry name" value="Mitogen-activated protein kinase"/>
    <property type="match status" value="1"/>
</dbReference>
<keyword evidence="5" id="KW-0418">Kinase</keyword>
<dbReference type="Gene3D" id="3.30.200.20">
    <property type="entry name" value="Phosphorylase Kinase, domain 1"/>
    <property type="match status" value="1"/>
</dbReference>
<evidence type="ECO:0000256" key="2">
    <source>
        <dbReference type="ARBA" id="ARBA00022527"/>
    </source>
</evidence>
<organism evidence="8">
    <name type="scientific">uncultured organism MedDCM-OCT-S08-C3</name>
    <dbReference type="NCBI Taxonomy" id="743638"/>
    <lineage>
        <taxon>unclassified sequences</taxon>
        <taxon>environmental samples</taxon>
    </lineage>
</organism>
<dbReference type="Pfam" id="PF00069">
    <property type="entry name" value="Pkinase"/>
    <property type="match status" value="1"/>
</dbReference>
<reference evidence="8" key="1">
    <citation type="journal article" date="2010" name="ISME J.">
        <title>Metagenome of the Mediterranean deep chlorophyll maximum studied by direct and fosmid library 454 pyrosequencing.</title>
        <authorList>
            <person name="Ghai R."/>
            <person name="Martin-Cuadrado A.B."/>
            <person name="Molto A.G."/>
            <person name="Heredia I.G."/>
            <person name="Cabrera R."/>
            <person name="Martin J."/>
            <person name="Verdu M."/>
            <person name="Deschamps P."/>
            <person name="Moreira D."/>
            <person name="Lopez-Garcia P."/>
            <person name="Mira A."/>
            <person name="Rodriguez-Valera F."/>
        </authorList>
    </citation>
    <scope>NUCLEOTIDE SEQUENCE</scope>
</reference>
<keyword evidence="2" id="KW-0723">Serine/threonine-protein kinase</keyword>
<dbReference type="Gene3D" id="1.10.510.10">
    <property type="entry name" value="Transferase(Phosphotransferase) domain 1"/>
    <property type="match status" value="1"/>
</dbReference>